<dbReference type="AlphaFoldDB" id="A0A1W1XQK7"/>
<dbReference type="EMBL" id="FWXH01000012">
    <property type="protein sequence ID" value="SMC26259.1"/>
    <property type="molecule type" value="Genomic_DNA"/>
</dbReference>
<keyword evidence="6 7" id="KW-0472">Membrane</keyword>
<evidence type="ECO:0000256" key="6">
    <source>
        <dbReference type="ARBA" id="ARBA00023136"/>
    </source>
</evidence>
<accession>A0A1W1XQK7</accession>
<keyword evidence="3" id="KW-1003">Cell membrane</keyword>
<dbReference type="Gene3D" id="1.10.3720.10">
    <property type="entry name" value="MetI-like"/>
    <property type="match status" value="1"/>
</dbReference>
<evidence type="ECO:0000313" key="10">
    <source>
        <dbReference type="Proteomes" id="UP000192468"/>
    </source>
</evidence>
<comment type="similarity">
    <text evidence="7">Belongs to the binding-protein-dependent transport system permease family.</text>
</comment>
<gene>
    <name evidence="9" type="ORF">SAMN02745134_02755</name>
</gene>
<feature type="transmembrane region" description="Helical" evidence="7">
    <location>
        <begin position="180"/>
        <end position="199"/>
    </location>
</feature>
<evidence type="ECO:0000256" key="1">
    <source>
        <dbReference type="ARBA" id="ARBA00004651"/>
    </source>
</evidence>
<dbReference type="GO" id="GO:0005886">
    <property type="term" value="C:plasma membrane"/>
    <property type="evidence" value="ECO:0007669"/>
    <property type="project" value="UniProtKB-SubCell"/>
</dbReference>
<feature type="domain" description="ABC transmembrane type-1" evidence="8">
    <location>
        <begin position="70"/>
        <end position="256"/>
    </location>
</feature>
<feature type="transmembrane region" description="Helical" evidence="7">
    <location>
        <begin position="17"/>
        <end position="34"/>
    </location>
</feature>
<dbReference type="InterPro" id="IPR005769">
    <property type="entry name" value="PhnE/PtxC"/>
</dbReference>
<dbReference type="RefSeq" id="WP_084116569.1">
    <property type="nucleotide sequence ID" value="NZ_FWXH01000012.1"/>
</dbReference>
<name>A0A1W1XQK7_9CLOT</name>
<feature type="transmembrane region" description="Helical" evidence="7">
    <location>
        <begin position="235"/>
        <end position="256"/>
    </location>
</feature>
<organism evidence="9 10">
    <name type="scientific">Clostridium acidisoli DSM 12555</name>
    <dbReference type="NCBI Taxonomy" id="1121291"/>
    <lineage>
        <taxon>Bacteria</taxon>
        <taxon>Bacillati</taxon>
        <taxon>Bacillota</taxon>
        <taxon>Clostridia</taxon>
        <taxon>Eubacteriales</taxon>
        <taxon>Clostridiaceae</taxon>
        <taxon>Clostridium</taxon>
    </lineage>
</organism>
<evidence type="ECO:0000256" key="3">
    <source>
        <dbReference type="ARBA" id="ARBA00022475"/>
    </source>
</evidence>
<evidence type="ECO:0000256" key="2">
    <source>
        <dbReference type="ARBA" id="ARBA00022448"/>
    </source>
</evidence>
<evidence type="ECO:0000256" key="7">
    <source>
        <dbReference type="RuleBase" id="RU363032"/>
    </source>
</evidence>
<evidence type="ECO:0000259" key="8">
    <source>
        <dbReference type="PROSITE" id="PS50928"/>
    </source>
</evidence>
<dbReference type="PROSITE" id="PS50928">
    <property type="entry name" value="ABC_TM1"/>
    <property type="match status" value="1"/>
</dbReference>
<reference evidence="9 10" key="1">
    <citation type="submission" date="2017-04" db="EMBL/GenBank/DDBJ databases">
        <authorList>
            <person name="Afonso C.L."/>
            <person name="Miller P.J."/>
            <person name="Scott M.A."/>
            <person name="Spackman E."/>
            <person name="Goraichik I."/>
            <person name="Dimitrov K.M."/>
            <person name="Suarez D.L."/>
            <person name="Swayne D.E."/>
        </authorList>
    </citation>
    <scope>NUCLEOTIDE SEQUENCE [LARGE SCALE GENOMIC DNA]</scope>
    <source>
        <strain evidence="9 10">DSM 12555</strain>
    </source>
</reference>
<protein>
    <submittedName>
        <fullName evidence="9">Phosphonate transport system permease protein</fullName>
    </submittedName>
</protein>
<dbReference type="SUPFAM" id="SSF161098">
    <property type="entry name" value="MetI-like"/>
    <property type="match status" value="1"/>
</dbReference>
<comment type="subcellular location">
    <subcellularLocation>
        <location evidence="1 7">Cell membrane</location>
        <topology evidence="1 7">Multi-pass membrane protein</topology>
    </subcellularLocation>
</comment>
<dbReference type="PANTHER" id="PTHR30043:SF1">
    <property type="entry name" value="ABC TRANSPORT SYSTEM PERMEASE PROTEIN P69"/>
    <property type="match status" value="1"/>
</dbReference>
<dbReference type="InterPro" id="IPR000515">
    <property type="entry name" value="MetI-like"/>
</dbReference>
<keyword evidence="10" id="KW-1185">Reference proteome</keyword>
<dbReference type="InterPro" id="IPR035906">
    <property type="entry name" value="MetI-like_sf"/>
</dbReference>
<dbReference type="STRING" id="1121291.SAMN02745134_02755"/>
<keyword evidence="2 7" id="KW-0813">Transport</keyword>
<evidence type="ECO:0000313" key="9">
    <source>
        <dbReference type="EMBL" id="SMC26259.1"/>
    </source>
</evidence>
<sequence length="261" mass="28186">MNNSEQALEKPVKTKKIVTIVLIIMIILASGYRTEADFSKLISGIPQMGILLVQMFPPDWSYISVIADPLKETIRMAILGTTIGGIIAIPLAILSASNITKSSVLRYPARFILNLIRTIPDLLFASIFVAIFGIGPVSGVMALAGFSIGIIAKLAYEALETIDDGPLEAMTAVGANKIQWIYYAVLPQILPQFVSYFLYTLEINVRAAAVLGLVGAGGIGLYLNRTLGLFKYDQTSVIIIATLLAVIIIDGLSTVLREKLL</sequence>
<feature type="transmembrane region" description="Helical" evidence="7">
    <location>
        <begin position="205"/>
        <end position="223"/>
    </location>
</feature>
<dbReference type="CDD" id="cd06261">
    <property type="entry name" value="TM_PBP2"/>
    <property type="match status" value="1"/>
</dbReference>
<dbReference type="PANTHER" id="PTHR30043">
    <property type="entry name" value="PHOSPHONATES TRANSPORT SYSTEM PERMEASE PROTEIN"/>
    <property type="match status" value="1"/>
</dbReference>
<feature type="transmembrane region" description="Helical" evidence="7">
    <location>
        <begin position="77"/>
        <end position="99"/>
    </location>
</feature>
<dbReference type="Proteomes" id="UP000192468">
    <property type="component" value="Unassembled WGS sequence"/>
</dbReference>
<proteinExistence type="inferred from homology"/>
<keyword evidence="4 7" id="KW-0812">Transmembrane</keyword>
<evidence type="ECO:0000256" key="5">
    <source>
        <dbReference type="ARBA" id="ARBA00022989"/>
    </source>
</evidence>
<keyword evidence="5 7" id="KW-1133">Transmembrane helix</keyword>
<dbReference type="Pfam" id="PF00528">
    <property type="entry name" value="BPD_transp_1"/>
    <property type="match status" value="1"/>
</dbReference>
<feature type="transmembrane region" description="Helical" evidence="7">
    <location>
        <begin position="111"/>
        <end position="134"/>
    </location>
</feature>
<dbReference type="OrthoDB" id="8557224at2"/>
<evidence type="ECO:0000256" key="4">
    <source>
        <dbReference type="ARBA" id="ARBA00022692"/>
    </source>
</evidence>
<dbReference type="NCBIfam" id="TIGR01097">
    <property type="entry name" value="PhnE"/>
    <property type="match status" value="1"/>
</dbReference>
<dbReference type="GO" id="GO:0015416">
    <property type="term" value="F:ABC-type phosphonate transporter activity"/>
    <property type="evidence" value="ECO:0007669"/>
    <property type="project" value="InterPro"/>
</dbReference>